<feature type="non-terminal residue" evidence="1">
    <location>
        <position position="1"/>
    </location>
</feature>
<protein>
    <submittedName>
        <fullName evidence="1">Uncharacterized protein</fullName>
    </submittedName>
</protein>
<reference evidence="1 2" key="1">
    <citation type="submission" date="2018-02" db="EMBL/GenBank/DDBJ databases">
        <title>Genome sequence of the basidiomycete white-rot fungus Phlebia centrifuga.</title>
        <authorList>
            <person name="Granchi Z."/>
            <person name="Peng M."/>
            <person name="de Vries R.P."/>
            <person name="Hilden K."/>
            <person name="Makela M.R."/>
            <person name="Grigoriev I."/>
            <person name="Riley R."/>
        </authorList>
    </citation>
    <scope>NUCLEOTIDE SEQUENCE [LARGE SCALE GENOMIC DNA]</scope>
    <source>
        <strain evidence="1 2">FBCC195</strain>
    </source>
</reference>
<sequence length="109" mass="12350">KRQQLANEFTEYHDYWHQGELLRLTNDTRNPELMFVQAANPDVVVTGGYLVYGQNTVQFVPMADVLDAYTKAQQAGLSPLLSNRQMSAAFLNAGEAHYNIQNILTYRPS</sequence>
<accession>A0A2R6NE42</accession>
<comment type="caution">
    <text evidence="1">The sequence shown here is derived from an EMBL/GenBank/DDBJ whole genome shotgun (WGS) entry which is preliminary data.</text>
</comment>
<evidence type="ECO:0000313" key="2">
    <source>
        <dbReference type="Proteomes" id="UP000186601"/>
    </source>
</evidence>
<keyword evidence="2" id="KW-1185">Reference proteome</keyword>
<dbReference type="EMBL" id="MLYV02001346">
    <property type="protein sequence ID" value="PSR70601.1"/>
    <property type="molecule type" value="Genomic_DNA"/>
</dbReference>
<proteinExistence type="predicted"/>
<dbReference type="AlphaFoldDB" id="A0A2R6NE42"/>
<name>A0A2R6NE42_9APHY</name>
<organism evidence="1 2">
    <name type="scientific">Hermanssonia centrifuga</name>
    <dbReference type="NCBI Taxonomy" id="98765"/>
    <lineage>
        <taxon>Eukaryota</taxon>
        <taxon>Fungi</taxon>
        <taxon>Dikarya</taxon>
        <taxon>Basidiomycota</taxon>
        <taxon>Agaricomycotina</taxon>
        <taxon>Agaricomycetes</taxon>
        <taxon>Polyporales</taxon>
        <taxon>Meruliaceae</taxon>
        <taxon>Hermanssonia</taxon>
    </lineage>
</organism>
<gene>
    <name evidence="1" type="ORF">PHLCEN_2v13510</name>
</gene>
<evidence type="ECO:0000313" key="1">
    <source>
        <dbReference type="EMBL" id="PSR70601.1"/>
    </source>
</evidence>
<dbReference type="Proteomes" id="UP000186601">
    <property type="component" value="Unassembled WGS sequence"/>
</dbReference>